<dbReference type="CDD" id="cd05286">
    <property type="entry name" value="QOR2"/>
    <property type="match status" value="1"/>
</dbReference>
<dbReference type="InterPro" id="IPR013149">
    <property type="entry name" value="ADH-like_C"/>
</dbReference>
<dbReference type="PROSITE" id="PS01162">
    <property type="entry name" value="QOR_ZETA_CRYSTAL"/>
    <property type="match status" value="1"/>
</dbReference>
<gene>
    <name evidence="4" type="ORF">J5X75_09530</name>
</gene>
<proteinExistence type="predicted"/>
<dbReference type="InterPro" id="IPR020843">
    <property type="entry name" value="ER"/>
</dbReference>
<dbReference type="Pfam" id="PF00107">
    <property type="entry name" value="ADH_zinc_N"/>
    <property type="match status" value="1"/>
</dbReference>
<dbReference type="SMART" id="SM00829">
    <property type="entry name" value="PKS_ER"/>
    <property type="match status" value="1"/>
</dbReference>
<evidence type="ECO:0000313" key="4">
    <source>
        <dbReference type="EMBL" id="MBO3737760.1"/>
    </source>
</evidence>
<sequence>MAKAIRFYRSGGPEVMRWESVEVGEPGPGEVRVRHHAVGLNFADTYFRSGLYPAELPAGLGVEAAGVVEAVGSGVTGFAAGDRVTYTGSPLGAYSTSRVMPVASLIRLPDGISFETAAAMTMRGLTSAYLLRRIATLAAGDTVLLHAAAGGVGLIFTQWASLLGVTVIGTVSTEEKAEVARAHGCAHTIVYPREDVAGRVRELTGGAGVPVVYDSIGAATFQQSLRSVRRRGLLVCFGTSSGPVPPIDAMQLAIHGSVFVTRPALADYIADEAERAELAGELFEHVATGRIKVRINQRYPLDQAVQAHRDLEAGRSIGSSVFTVD</sequence>
<dbReference type="InterPro" id="IPR002364">
    <property type="entry name" value="Quin_OxRdtase/zeta-crystal_CS"/>
</dbReference>
<feature type="domain" description="Enoyl reductase (ER)" evidence="3">
    <location>
        <begin position="11"/>
        <end position="322"/>
    </location>
</feature>
<evidence type="ECO:0000256" key="2">
    <source>
        <dbReference type="ARBA" id="ARBA00023002"/>
    </source>
</evidence>
<dbReference type="Proteomes" id="UP000679690">
    <property type="component" value="Unassembled WGS sequence"/>
</dbReference>
<dbReference type="Gene3D" id="3.40.50.720">
    <property type="entry name" value="NAD(P)-binding Rossmann-like Domain"/>
    <property type="match status" value="1"/>
</dbReference>
<dbReference type="Pfam" id="PF08240">
    <property type="entry name" value="ADH_N"/>
    <property type="match status" value="1"/>
</dbReference>
<dbReference type="NCBIfam" id="NF008024">
    <property type="entry name" value="PRK10754.1"/>
    <property type="match status" value="1"/>
</dbReference>
<organism evidence="4 5">
    <name type="scientific">Actinoplanes flavus</name>
    <dbReference type="NCBI Taxonomy" id="2820290"/>
    <lineage>
        <taxon>Bacteria</taxon>
        <taxon>Bacillati</taxon>
        <taxon>Actinomycetota</taxon>
        <taxon>Actinomycetes</taxon>
        <taxon>Micromonosporales</taxon>
        <taxon>Micromonosporaceae</taxon>
        <taxon>Actinoplanes</taxon>
    </lineage>
</organism>
<keyword evidence="2" id="KW-0560">Oxidoreductase</keyword>
<dbReference type="RefSeq" id="WP_208466963.1">
    <property type="nucleotide sequence ID" value="NZ_JAGFNS010000005.1"/>
</dbReference>
<comment type="caution">
    <text evidence="4">The sequence shown here is derived from an EMBL/GenBank/DDBJ whole genome shotgun (WGS) entry which is preliminary data.</text>
</comment>
<dbReference type="PANTHER" id="PTHR48106">
    <property type="entry name" value="QUINONE OXIDOREDUCTASE PIG3-RELATED"/>
    <property type="match status" value="1"/>
</dbReference>
<dbReference type="PANTHER" id="PTHR48106:SF13">
    <property type="entry name" value="QUINONE OXIDOREDUCTASE-RELATED"/>
    <property type="match status" value="1"/>
</dbReference>
<keyword evidence="1" id="KW-0521">NADP</keyword>
<protein>
    <submittedName>
        <fullName evidence="4">Quinone oxidoreductase</fullName>
    </submittedName>
</protein>
<name>A0ABS3UG50_9ACTN</name>
<evidence type="ECO:0000256" key="1">
    <source>
        <dbReference type="ARBA" id="ARBA00022857"/>
    </source>
</evidence>
<dbReference type="InterPro" id="IPR013154">
    <property type="entry name" value="ADH-like_N"/>
</dbReference>
<reference evidence="4 5" key="1">
    <citation type="submission" date="2021-03" db="EMBL/GenBank/DDBJ databases">
        <title>Actinoplanes flavus sp. nov., a novel actinomycete isolated from Coconut Palm rhizosphere soil.</title>
        <authorList>
            <person name="Luo X."/>
        </authorList>
    </citation>
    <scope>NUCLEOTIDE SEQUENCE [LARGE SCALE GENOMIC DNA]</scope>
    <source>
        <strain evidence="4 5">NEAU-H7</strain>
    </source>
</reference>
<dbReference type="InterPro" id="IPR036291">
    <property type="entry name" value="NAD(P)-bd_dom_sf"/>
</dbReference>
<dbReference type="InterPro" id="IPR047618">
    <property type="entry name" value="QOR-like"/>
</dbReference>
<evidence type="ECO:0000313" key="5">
    <source>
        <dbReference type="Proteomes" id="UP000679690"/>
    </source>
</evidence>
<dbReference type="SUPFAM" id="SSF50129">
    <property type="entry name" value="GroES-like"/>
    <property type="match status" value="1"/>
</dbReference>
<dbReference type="EMBL" id="JAGFNS010000005">
    <property type="protein sequence ID" value="MBO3737760.1"/>
    <property type="molecule type" value="Genomic_DNA"/>
</dbReference>
<evidence type="ECO:0000259" key="3">
    <source>
        <dbReference type="SMART" id="SM00829"/>
    </source>
</evidence>
<accession>A0ABS3UG50</accession>
<keyword evidence="5" id="KW-1185">Reference proteome</keyword>
<dbReference type="InterPro" id="IPR011032">
    <property type="entry name" value="GroES-like_sf"/>
</dbReference>
<dbReference type="SUPFAM" id="SSF51735">
    <property type="entry name" value="NAD(P)-binding Rossmann-fold domains"/>
    <property type="match status" value="1"/>
</dbReference>
<dbReference type="Gene3D" id="3.90.180.10">
    <property type="entry name" value="Medium-chain alcohol dehydrogenases, catalytic domain"/>
    <property type="match status" value="1"/>
</dbReference>